<keyword evidence="2" id="KW-0548">Nucleotidyltransferase</keyword>
<reference evidence="2" key="1">
    <citation type="submission" date="2020-09" db="EMBL/GenBank/DDBJ databases">
        <title>Genome-Enabled Discovery of Anthraquinone Biosynthesis in Senna tora.</title>
        <authorList>
            <person name="Kang S.-H."/>
            <person name="Pandey R.P."/>
            <person name="Lee C.-M."/>
            <person name="Sim J.-S."/>
            <person name="Jeong J.-T."/>
            <person name="Choi B.-S."/>
            <person name="Jung M."/>
            <person name="Ginzburg D."/>
            <person name="Zhao K."/>
            <person name="Won S.Y."/>
            <person name="Oh T.-J."/>
            <person name="Yu Y."/>
            <person name="Kim N.-H."/>
            <person name="Lee O.R."/>
            <person name="Lee T.-H."/>
            <person name="Bashyal P."/>
            <person name="Kim T.-S."/>
            <person name="Lee W.-H."/>
            <person name="Kawkins C."/>
            <person name="Kim C.-K."/>
            <person name="Kim J.S."/>
            <person name="Ahn B.O."/>
            <person name="Rhee S.Y."/>
            <person name="Sohng J.K."/>
        </authorList>
    </citation>
    <scope>NUCLEOTIDE SEQUENCE</scope>
    <source>
        <tissue evidence="2">Leaf</tissue>
    </source>
</reference>
<dbReference type="OrthoDB" id="1431950at2759"/>
<protein>
    <submittedName>
        <fullName evidence="2">Putative RNA-directed DNA polymerase</fullName>
    </submittedName>
</protein>
<evidence type="ECO:0000256" key="1">
    <source>
        <dbReference type="SAM" id="Coils"/>
    </source>
</evidence>
<dbReference type="GO" id="GO:0003964">
    <property type="term" value="F:RNA-directed DNA polymerase activity"/>
    <property type="evidence" value="ECO:0007669"/>
    <property type="project" value="UniProtKB-KW"/>
</dbReference>
<keyword evidence="2" id="KW-0808">Transferase</keyword>
<organism evidence="2 3">
    <name type="scientific">Senna tora</name>
    <dbReference type="NCBI Taxonomy" id="362788"/>
    <lineage>
        <taxon>Eukaryota</taxon>
        <taxon>Viridiplantae</taxon>
        <taxon>Streptophyta</taxon>
        <taxon>Embryophyta</taxon>
        <taxon>Tracheophyta</taxon>
        <taxon>Spermatophyta</taxon>
        <taxon>Magnoliopsida</taxon>
        <taxon>eudicotyledons</taxon>
        <taxon>Gunneridae</taxon>
        <taxon>Pentapetalae</taxon>
        <taxon>rosids</taxon>
        <taxon>fabids</taxon>
        <taxon>Fabales</taxon>
        <taxon>Fabaceae</taxon>
        <taxon>Caesalpinioideae</taxon>
        <taxon>Cassia clade</taxon>
        <taxon>Senna</taxon>
    </lineage>
</organism>
<dbReference type="EMBL" id="JAAIUW010000008">
    <property type="protein sequence ID" value="KAF7821970.1"/>
    <property type="molecule type" value="Genomic_DNA"/>
</dbReference>
<dbReference type="Proteomes" id="UP000634136">
    <property type="component" value="Unassembled WGS sequence"/>
</dbReference>
<dbReference type="AlphaFoldDB" id="A0A834THM6"/>
<sequence length="128" mass="14807">MADASANNGSVPANGNFSDAGRKACIRFWICTGWPMHSPRPNLLLMLLKLQRTFGFKPMRWEMTDDKDMKSQINEYLQLLKELKAEKINFLDEFVAGILIEKLSDSWSDYKQQLKHKQKQLSIDNSIK</sequence>
<evidence type="ECO:0000313" key="3">
    <source>
        <dbReference type="Proteomes" id="UP000634136"/>
    </source>
</evidence>
<dbReference type="Pfam" id="PF14223">
    <property type="entry name" value="Retrotran_gag_2"/>
    <property type="match status" value="1"/>
</dbReference>
<name>A0A834THM6_9FABA</name>
<comment type="caution">
    <text evidence="2">The sequence shown here is derived from an EMBL/GenBank/DDBJ whole genome shotgun (WGS) entry which is preliminary data.</text>
</comment>
<keyword evidence="1" id="KW-0175">Coiled coil</keyword>
<evidence type="ECO:0000313" key="2">
    <source>
        <dbReference type="EMBL" id="KAF7821970.1"/>
    </source>
</evidence>
<feature type="coiled-coil region" evidence="1">
    <location>
        <begin position="66"/>
        <end position="93"/>
    </location>
</feature>
<gene>
    <name evidence="2" type="ORF">G2W53_027425</name>
</gene>
<keyword evidence="3" id="KW-1185">Reference proteome</keyword>
<keyword evidence="2" id="KW-0695">RNA-directed DNA polymerase</keyword>
<proteinExistence type="predicted"/>
<accession>A0A834THM6</accession>